<keyword evidence="2" id="KW-1185">Reference proteome</keyword>
<dbReference type="Proteomes" id="UP000325577">
    <property type="component" value="Linkage Group LG0"/>
</dbReference>
<dbReference type="EMBL" id="CM018031">
    <property type="protein sequence ID" value="KAA8548740.1"/>
    <property type="molecule type" value="Genomic_DNA"/>
</dbReference>
<organism evidence="1 2">
    <name type="scientific">Nyssa sinensis</name>
    <dbReference type="NCBI Taxonomy" id="561372"/>
    <lineage>
        <taxon>Eukaryota</taxon>
        <taxon>Viridiplantae</taxon>
        <taxon>Streptophyta</taxon>
        <taxon>Embryophyta</taxon>
        <taxon>Tracheophyta</taxon>
        <taxon>Spermatophyta</taxon>
        <taxon>Magnoliopsida</taxon>
        <taxon>eudicotyledons</taxon>
        <taxon>Gunneridae</taxon>
        <taxon>Pentapetalae</taxon>
        <taxon>asterids</taxon>
        <taxon>Cornales</taxon>
        <taxon>Nyssaceae</taxon>
        <taxon>Nyssa</taxon>
    </lineage>
</organism>
<protein>
    <submittedName>
        <fullName evidence="1">Uncharacterized protein</fullName>
    </submittedName>
</protein>
<accession>A0A5J5C3N5</accession>
<proteinExistence type="predicted"/>
<reference evidence="1 2" key="1">
    <citation type="submission" date="2019-09" db="EMBL/GenBank/DDBJ databases">
        <title>A chromosome-level genome assembly of the Chinese tupelo Nyssa sinensis.</title>
        <authorList>
            <person name="Yang X."/>
            <person name="Kang M."/>
            <person name="Yang Y."/>
            <person name="Xiong H."/>
            <person name="Wang M."/>
            <person name="Zhang Z."/>
            <person name="Wang Z."/>
            <person name="Wu H."/>
            <person name="Ma T."/>
            <person name="Liu J."/>
            <person name="Xi Z."/>
        </authorList>
    </citation>
    <scope>NUCLEOTIDE SEQUENCE [LARGE SCALE GENOMIC DNA]</scope>
    <source>
        <strain evidence="1">J267</strain>
        <tissue evidence="1">Leaf</tissue>
    </source>
</reference>
<sequence>MLETSGNICPTKSLFDSLRTRKEEQPRAKFLGIPPQNELFDMSKNTKFLILPNEEGILPSKEFLDTFRNFRLGKSLLIFDRIWPWNRLLEMSSAATFVEEEAGDEGIGRRWVVLMEVWVLEVRGEREMRLAVVMVGRVGGSDGGGDGGVVESRGRPKMMVRRRVVVMEVE</sequence>
<name>A0A5J5C3N5_9ASTE</name>
<dbReference type="AlphaFoldDB" id="A0A5J5C3N5"/>
<gene>
    <name evidence="1" type="ORF">F0562_000424</name>
</gene>
<evidence type="ECO:0000313" key="2">
    <source>
        <dbReference type="Proteomes" id="UP000325577"/>
    </source>
</evidence>
<evidence type="ECO:0000313" key="1">
    <source>
        <dbReference type="EMBL" id="KAA8548740.1"/>
    </source>
</evidence>